<dbReference type="InterPro" id="IPR050109">
    <property type="entry name" value="HTH-type_TetR-like_transc_reg"/>
</dbReference>
<dbReference type="InterPro" id="IPR009057">
    <property type="entry name" value="Homeodomain-like_sf"/>
</dbReference>
<feature type="region of interest" description="Disordered" evidence="3">
    <location>
        <begin position="1"/>
        <end position="22"/>
    </location>
</feature>
<evidence type="ECO:0000313" key="5">
    <source>
        <dbReference type="EMBL" id="MDN4487876.1"/>
    </source>
</evidence>
<dbReference type="PANTHER" id="PTHR30055:SF235">
    <property type="entry name" value="TRANSCRIPTIONAL REGULATORY PROTEIN"/>
    <property type="match status" value="1"/>
</dbReference>
<name>A0AAW7M6H6_9MICO</name>
<feature type="domain" description="HTH tetR-type" evidence="4">
    <location>
        <begin position="20"/>
        <end position="80"/>
    </location>
</feature>
<dbReference type="Gene3D" id="1.10.357.10">
    <property type="entry name" value="Tetracycline Repressor, domain 2"/>
    <property type="match status" value="1"/>
</dbReference>
<proteinExistence type="predicted"/>
<dbReference type="EMBL" id="JAUHPX010000003">
    <property type="protein sequence ID" value="MDN4487876.1"/>
    <property type="molecule type" value="Genomic_DNA"/>
</dbReference>
<evidence type="ECO:0000256" key="3">
    <source>
        <dbReference type="SAM" id="MobiDB-lite"/>
    </source>
</evidence>
<dbReference type="InterPro" id="IPR001647">
    <property type="entry name" value="HTH_TetR"/>
</dbReference>
<dbReference type="Proteomes" id="UP001172737">
    <property type="component" value="Unassembled WGS sequence"/>
</dbReference>
<accession>A0AAW7M6H6</accession>
<evidence type="ECO:0000259" key="4">
    <source>
        <dbReference type="PROSITE" id="PS50977"/>
    </source>
</evidence>
<dbReference type="Gene3D" id="1.10.10.60">
    <property type="entry name" value="Homeodomain-like"/>
    <property type="match status" value="1"/>
</dbReference>
<dbReference type="GO" id="GO:0000976">
    <property type="term" value="F:transcription cis-regulatory region binding"/>
    <property type="evidence" value="ECO:0007669"/>
    <property type="project" value="TreeGrafter"/>
</dbReference>
<organism evidence="5 6">
    <name type="scientific">Demequina lignilytica</name>
    <dbReference type="NCBI Taxonomy" id="3051663"/>
    <lineage>
        <taxon>Bacteria</taxon>
        <taxon>Bacillati</taxon>
        <taxon>Actinomycetota</taxon>
        <taxon>Actinomycetes</taxon>
        <taxon>Micrococcales</taxon>
        <taxon>Demequinaceae</taxon>
        <taxon>Demequina</taxon>
    </lineage>
</organism>
<dbReference type="Pfam" id="PF17920">
    <property type="entry name" value="TetR_C_16"/>
    <property type="match status" value="1"/>
</dbReference>
<dbReference type="PANTHER" id="PTHR30055">
    <property type="entry name" value="HTH-TYPE TRANSCRIPTIONAL REGULATOR RUTR"/>
    <property type="match status" value="1"/>
</dbReference>
<dbReference type="PRINTS" id="PR00455">
    <property type="entry name" value="HTHTETR"/>
</dbReference>
<dbReference type="SUPFAM" id="SSF48498">
    <property type="entry name" value="Tetracyclin repressor-like, C-terminal domain"/>
    <property type="match status" value="1"/>
</dbReference>
<evidence type="ECO:0000256" key="1">
    <source>
        <dbReference type="ARBA" id="ARBA00023125"/>
    </source>
</evidence>
<gene>
    <name evidence="5" type="ORF">QQX10_06805</name>
</gene>
<evidence type="ECO:0000313" key="6">
    <source>
        <dbReference type="Proteomes" id="UP001172737"/>
    </source>
</evidence>
<keyword evidence="1 2" id="KW-0238">DNA-binding</keyword>
<sequence length="204" mass="21636">MTGSTAAERPRQRGPRGGDADTRGDILAAAAEAFATQGYGAASLRGIARQAGVDPALVRHYFGSKSELFVEAMRPLRADDAAVTALLATPAEQRGEAFIRLALSLWDDPVIGARLRAILASIAAVDDVGAAFAQVMMRDVLLRMVRPDHAEDRAAACATQIAGLAMGRYVLRVPSLADAPVERLAAIYGPTFQRYLDGDLDLSD</sequence>
<dbReference type="Pfam" id="PF00440">
    <property type="entry name" value="TetR_N"/>
    <property type="match status" value="1"/>
</dbReference>
<feature type="DNA-binding region" description="H-T-H motif" evidence="2">
    <location>
        <begin position="43"/>
        <end position="62"/>
    </location>
</feature>
<dbReference type="GO" id="GO:0003700">
    <property type="term" value="F:DNA-binding transcription factor activity"/>
    <property type="evidence" value="ECO:0007669"/>
    <property type="project" value="TreeGrafter"/>
</dbReference>
<dbReference type="PROSITE" id="PS50977">
    <property type="entry name" value="HTH_TETR_2"/>
    <property type="match status" value="1"/>
</dbReference>
<reference evidence="5" key="1">
    <citation type="submission" date="2023-06" db="EMBL/GenBank/DDBJ databases">
        <title>Sysu t00039.</title>
        <authorList>
            <person name="Gao L."/>
            <person name="Fang B.-Z."/>
            <person name="Li W.-J."/>
        </authorList>
    </citation>
    <scope>NUCLEOTIDE SEQUENCE</scope>
    <source>
        <strain evidence="5">SYSU T00039</strain>
    </source>
</reference>
<dbReference type="SUPFAM" id="SSF46689">
    <property type="entry name" value="Homeodomain-like"/>
    <property type="match status" value="1"/>
</dbReference>
<dbReference type="RefSeq" id="WP_301119309.1">
    <property type="nucleotide sequence ID" value="NZ_JAUHPX010000003.1"/>
</dbReference>
<dbReference type="InterPro" id="IPR041678">
    <property type="entry name" value="TetR_C_16"/>
</dbReference>
<comment type="caution">
    <text evidence="5">The sequence shown here is derived from an EMBL/GenBank/DDBJ whole genome shotgun (WGS) entry which is preliminary data.</text>
</comment>
<evidence type="ECO:0000256" key="2">
    <source>
        <dbReference type="PROSITE-ProRule" id="PRU00335"/>
    </source>
</evidence>
<keyword evidence="6" id="KW-1185">Reference proteome</keyword>
<feature type="compositionally biased region" description="Basic and acidic residues" evidence="3">
    <location>
        <begin position="8"/>
        <end position="22"/>
    </location>
</feature>
<dbReference type="AlphaFoldDB" id="A0AAW7M6H6"/>
<dbReference type="InterPro" id="IPR036271">
    <property type="entry name" value="Tet_transcr_reg_TetR-rel_C_sf"/>
</dbReference>
<protein>
    <submittedName>
        <fullName evidence="5">TetR family transcriptional regulator</fullName>
    </submittedName>
</protein>